<dbReference type="SUPFAM" id="SSF55821">
    <property type="entry name" value="YrdC/RibB"/>
    <property type="match status" value="1"/>
</dbReference>
<keyword evidence="8" id="KW-0548">Nucleotidyltransferase</keyword>
<dbReference type="Gene3D" id="3.40.1400.10">
    <property type="entry name" value="Sugar-phosphate isomerase, RpiB/LacA/LacB"/>
    <property type="match status" value="1"/>
</dbReference>
<dbReference type="PROSITE" id="PS51163">
    <property type="entry name" value="YRDC"/>
    <property type="match status" value="1"/>
</dbReference>
<feature type="domain" description="YrdC-like" evidence="13">
    <location>
        <begin position="8"/>
        <end position="171"/>
    </location>
</feature>
<evidence type="ECO:0000256" key="6">
    <source>
        <dbReference type="ARBA" id="ARBA00022679"/>
    </source>
</evidence>
<evidence type="ECO:0000256" key="9">
    <source>
        <dbReference type="ARBA" id="ARBA00022741"/>
    </source>
</evidence>
<dbReference type="EC" id="2.7.7.87" evidence="4"/>
<dbReference type="InterPro" id="IPR006070">
    <property type="entry name" value="Sua5-like_dom"/>
</dbReference>
<evidence type="ECO:0000256" key="2">
    <source>
        <dbReference type="ARBA" id="ARBA00007663"/>
    </source>
</evidence>
<evidence type="ECO:0000256" key="8">
    <source>
        <dbReference type="ARBA" id="ARBA00022695"/>
    </source>
</evidence>
<proteinExistence type="inferred from homology"/>
<protein>
    <recommendedName>
        <fullName evidence="11">L-threonylcarbamoyladenylate synthase</fullName>
        <ecNumber evidence="4">2.7.7.87</ecNumber>
    </recommendedName>
    <alternativeName>
        <fullName evidence="11">L-threonylcarbamoyladenylate synthase</fullName>
    </alternativeName>
</protein>
<evidence type="ECO:0000256" key="11">
    <source>
        <dbReference type="ARBA" id="ARBA00029774"/>
    </source>
</evidence>
<name>A0ABP9U6H3_9BACT</name>
<dbReference type="Pfam" id="PF01300">
    <property type="entry name" value="Sua5_yciO_yrdC"/>
    <property type="match status" value="1"/>
</dbReference>
<evidence type="ECO:0000256" key="7">
    <source>
        <dbReference type="ARBA" id="ARBA00022694"/>
    </source>
</evidence>
<dbReference type="Proteomes" id="UP001449582">
    <property type="component" value="Unassembled WGS sequence"/>
</dbReference>
<evidence type="ECO:0000256" key="1">
    <source>
        <dbReference type="ARBA" id="ARBA00004496"/>
    </source>
</evidence>
<evidence type="ECO:0000313" key="15">
    <source>
        <dbReference type="Proteomes" id="UP001449582"/>
    </source>
</evidence>
<dbReference type="InterPro" id="IPR003500">
    <property type="entry name" value="RpiB_LacA_LacB"/>
</dbReference>
<dbReference type="InterPro" id="IPR036569">
    <property type="entry name" value="RpiB_LacA_LacB_sf"/>
</dbReference>
<dbReference type="RefSeq" id="WP_353290097.1">
    <property type="nucleotide sequence ID" value="NZ_BAABQM010000005.1"/>
</dbReference>
<evidence type="ECO:0000313" key="14">
    <source>
        <dbReference type="EMBL" id="GAA5414936.1"/>
    </source>
</evidence>
<dbReference type="EMBL" id="BAABQM010000005">
    <property type="protein sequence ID" value="GAA5414936.1"/>
    <property type="molecule type" value="Genomic_DNA"/>
</dbReference>
<organism evidence="14 15">
    <name type="scientific">Ureaplasma ceti</name>
    <dbReference type="NCBI Taxonomy" id="3119530"/>
    <lineage>
        <taxon>Bacteria</taxon>
        <taxon>Bacillati</taxon>
        <taxon>Mycoplasmatota</taxon>
        <taxon>Mycoplasmoidales</taxon>
        <taxon>Mycoplasmoidaceae</taxon>
        <taxon>Ureaplasma</taxon>
    </lineage>
</organism>
<comment type="similarity">
    <text evidence="3">Belongs to the LacAB/RpiB family.</text>
</comment>
<evidence type="ECO:0000256" key="3">
    <source>
        <dbReference type="ARBA" id="ARBA00008754"/>
    </source>
</evidence>
<evidence type="ECO:0000259" key="13">
    <source>
        <dbReference type="PROSITE" id="PS51163"/>
    </source>
</evidence>
<accession>A0ABP9U6H3</accession>
<keyword evidence="5" id="KW-0963">Cytoplasm</keyword>
<dbReference type="PANTHER" id="PTHR17490:SF16">
    <property type="entry name" value="THREONYLCARBAMOYL-AMP SYNTHASE"/>
    <property type="match status" value="1"/>
</dbReference>
<sequence length="326" mass="37306">MKFKSYTYQELESVIFEIKNNKAVIIPTDTVIGVMANNTSIIYKVKNRPKEKKIIKFISDLNDLGELTKEQYEFLNRFWPGQVSVIKDGVSYRMPDDPYILYILSKTGPLFASSANLSGRDTIQNTDQANQEFDIDNLYYDVVTVQGDSKLAVPSTIVNLDNWKIVREGCKINEIKDFIKNIASEKKEVIFLTDEHSEAQEIANEVHDTEIVNITLKTLNKANLDAIAHKLLLDNDLNVFILTKNPVTWDCEGNKHFHIRTGLIYNDETAQLSKQHDNTNIALLDLSSFAKDDIARFVKIYLHASFEGGRHEARVQTITDYENHQK</sequence>
<keyword evidence="9" id="KW-0547">Nucleotide-binding</keyword>
<dbReference type="SUPFAM" id="SSF89623">
    <property type="entry name" value="Ribose/Galactose isomerase RpiB/AlsB"/>
    <property type="match status" value="1"/>
</dbReference>
<comment type="catalytic activity">
    <reaction evidence="12">
        <text>L-threonine + hydrogencarbonate + ATP = L-threonylcarbamoyladenylate + diphosphate + H2O</text>
        <dbReference type="Rhea" id="RHEA:36407"/>
        <dbReference type="ChEBI" id="CHEBI:15377"/>
        <dbReference type="ChEBI" id="CHEBI:17544"/>
        <dbReference type="ChEBI" id="CHEBI:30616"/>
        <dbReference type="ChEBI" id="CHEBI:33019"/>
        <dbReference type="ChEBI" id="CHEBI:57926"/>
        <dbReference type="ChEBI" id="CHEBI:73682"/>
        <dbReference type="EC" id="2.7.7.87"/>
    </reaction>
</comment>
<keyword evidence="10" id="KW-0067">ATP-binding</keyword>
<dbReference type="Pfam" id="PF02502">
    <property type="entry name" value="LacAB_rpiB"/>
    <property type="match status" value="1"/>
</dbReference>
<evidence type="ECO:0000256" key="12">
    <source>
        <dbReference type="ARBA" id="ARBA00048366"/>
    </source>
</evidence>
<keyword evidence="7" id="KW-0819">tRNA processing</keyword>
<gene>
    <name evidence="14" type="ORF">UREOM_6470</name>
</gene>
<dbReference type="Gene3D" id="3.90.870.10">
    <property type="entry name" value="DHBP synthase"/>
    <property type="match status" value="1"/>
</dbReference>
<dbReference type="PANTHER" id="PTHR17490">
    <property type="entry name" value="SUA5"/>
    <property type="match status" value="1"/>
</dbReference>
<evidence type="ECO:0000256" key="4">
    <source>
        <dbReference type="ARBA" id="ARBA00012584"/>
    </source>
</evidence>
<comment type="similarity">
    <text evidence="2">Belongs to the SUA5 family.</text>
</comment>
<evidence type="ECO:0000256" key="10">
    <source>
        <dbReference type="ARBA" id="ARBA00022840"/>
    </source>
</evidence>
<comment type="caution">
    <text evidence="14">The sequence shown here is derived from an EMBL/GenBank/DDBJ whole genome shotgun (WGS) entry which is preliminary data.</text>
</comment>
<reference evidence="14" key="1">
    <citation type="submission" date="2024-02" db="EMBL/GenBank/DDBJ databases">
        <title>Draft genome sequence of new strains in genus Ureaplasma.</title>
        <authorList>
            <person name="Nakajima Y."/>
            <person name="Segawa T."/>
        </authorList>
    </citation>
    <scope>NUCLEOTIDE SEQUENCE [LARGE SCALE GENOMIC DNA]</scope>
    <source>
        <strain evidence="14">OM1</strain>
    </source>
</reference>
<keyword evidence="6" id="KW-0808">Transferase</keyword>
<comment type="subcellular location">
    <subcellularLocation>
        <location evidence="1">Cytoplasm</location>
    </subcellularLocation>
</comment>
<evidence type="ECO:0000256" key="5">
    <source>
        <dbReference type="ARBA" id="ARBA00022490"/>
    </source>
</evidence>
<dbReference type="InterPro" id="IPR017945">
    <property type="entry name" value="DHBP_synth_RibB-like_a/b_dom"/>
</dbReference>
<keyword evidence="15" id="KW-1185">Reference proteome</keyword>
<dbReference type="InterPro" id="IPR050156">
    <property type="entry name" value="TC-AMP_synthase_SUA5"/>
</dbReference>